<evidence type="ECO:0000256" key="10">
    <source>
        <dbReference type="ARBA" id="ARBA00022723"/>
    </source>
</evidence>
<keyword evidence="9 15" id="KW-0540">Nuclease</keyword>
<evidence type="ECO:0000256" key="4">
    <source>
        <dbReference type="ARBA" id="ARBA00011738"/>
    </source>
</evidence>
<feature type="domain" description="RNase III" evidence="17">
    <location>
        <begin position="10"/>
        <end position="138"/>
    </location>
</feature>
<dbReference type="Pfam" id="PF00035">
    <property type="entry name" value="dsrm"/>
    <property type="match status" value="1"/>
</dbReference>
<comment type="similarity">
    <text evidence="3">Belongs to the ribonuclease III family.</text>
</comment>
<dbReference type="GO" id="GO:0004525">
    <property type="term" value="F:ribonuclease III activity"/>
    <property type="evidence" value="ECO:0007669"/>
    <property type="project" value="UniProtKB-UniRule"/>
</dbReference>
<dbReference type="FunFam" id="1.10.1520.10:FF:000001">
    <property type="entry name" value="Ribonuclease 3"/>
    <property type="match status" value="1"/>
</dbReference>
<dbReference type="PANTHER" id="PTHR11207:SF0">
    <property type="entry name" value="RIBONUCLEASE 3"/>
    <property type="match status" value="1"/>
</dbReference>
<keyword evidence="10 15" id="KW-0479">Metal-binding</keyword>
<dbReference type="EC" id="3.1.26.3" evidence="15"/>
<keyword evidence="15" id="KW-0699">rRNA-binding</keyword>
<dbReference type="GO" id="GO:0046872">
    <property type="term" value="F:metal ion binding"/>
    <property type="evidence" value="ECO:0007669"/>
    <property type="project" value="UniProtKB-KW"/>
</dbReference>
<dbReference type="GO" id="GO:0005737">
    <property type="term" value="C:cytoplasm"/>
    <property type="evidence" value="ECO:0007669"/>
    <property type="project" value="UniProtKB-SubCell"/>
</dbReference>
<comment type="catalytic activity">
    <reaction evidence="1 15">
        <text>Endonucleolytic cleavage to 5'-phosphomonoester.</text>
        <dbReference type="EC" id="3.1.26.3"/>
    </reaction>
</comment>
<dbReference type="GO" id="GO:0008033">
    <property type="term" value="P:tRNA processing"/>
    <property type="evidence" value="ECO:0007669"/>
    <property type="project" value="UniProtKB-KW"/>
</dbReference>
<evidence type="ECO:0000256" key="15">
    <source>
        <dbReference type="HAMAP-Rule" id="MF_00104"/>
    </source>
</evidence>
<dbReference type="SUPFAM" id="SSF54768">
    <property type="entry name" value="dsRNA-binding domain-like"/>
    <property type="match status" value="1"/>
</dbReference>
<evidence type="ECO:0000256" key="12">
    <source>
        <dbReference type="ARBA" id="ARBA00022801"/>
    </source>
</evidence>
<dbReference type="SMART" id="SM00358">
    <property type="entry name" value="DSRM"/>
    <property type="match status" value="1"/>
</dbReference>
<dbReference type="EMBL" id="LBRB01000001">
    <property type="protein sequence ID" value="KKP89210.1"/>
    <property type="molecule type" value="Genomic_DNA"/>
</dbReference>
<keyword evidence="8 15" id="KW-0819">tRNA processing</keyword>
<comment type="subunit">
    <text evidence="4 15">Homodimer.</text>
</comment>
<dbReference type="GO" id="GO:0019843">
    <property type="term" value="F:rRNA binding"/>
    <property type="evidence" value="ECO:0007669"/>
    <property type="project" value="UniProtKB-KW"/>
</dbReference>
<comment type="caution">
    <text evidence="18">The sequence shown here is derived from an EMBL/GenBank/DDBJ whole genome shotgun (WGS) entry which is preliminary data.</text>
</comment>
<feature type="binding site" evidence="15">
    <location>
        <position position="124"/>
    </location>
    <ligand>
        <name>Mg(2+)</name>
        <dbReference type="ChEBI" id="CHEBI:18420"/>
    </ligand>
</feature>
<dbReference type="Proteomes" id="UP000034316">
    <property type="component" value="Unassembled WGS sequence"/>
</dbReference>
<evidence type="ECO:0000256" key="1">
    <source>
        <dbReference type="ARBA" id="ARBA00000109"/>
    </source>
</evidence>
<evidence type="ECO:0000256" key="7">
    <source>
        <dbReference type="ARBA" id="ARBA00022664"/>
    </source>
</evidence>
<feature type="domain" description="DRBM" evidence="16">
    <location>
        <begin position="165"/>
        <end position="234"/>
    </location>
</feature>
<keyword evidence="5 15" id="KW-0963">Cytoplasm</keyword>
<feature type="binding site" evidence="15">
    <location>
        <position position="127"/>
    </location>
    <ligand>
        <name>Mg(2+)</name>
        <dbReference type="ChEBI" id="CHEBI:18420"/>
    </ligand>
</feature>
<organism evidence="18 19">
    <name type="scientific">Berkelbacteria bacterium GW2011_GWA2_35_9</name>
    <dbReference type="NCBI Taxonomy" id="1618333"/>
    <lineage>
        <taxon>Bacteria</taxon>
        <taxon>Candidatus Berkelbacteria</taxon>
    </lineage>
</organism>
<feature type="active site" evidence="15">
    <location>
        <position position="56"/>
    </location>
</feature>
<evidence type="ECO:0000256" key="11">
    <source>
        <dbReference type="ARBA" id="ARBA00022759"/>
    </source>
</evidence>
<dbReference type="CDD" id="cd10845">
    <property type="entry name" value="DSRM_RNAse_III_family"/>
    <property type="match status" value="1"/>
</dbReference>
<evidence type="ECO:0000313" key="18">
    <source>
        <dbReference type="EMBL" id="KKP89210.1"/>
    </source>
</evidence>
<dbReference type="NCBIfam" id="TIGR02191">
    <property type="entry name" value="RNaseIII"/>
    <property type="match status" value="1"/>
</dbReference>
<gene>
    <name evidence="15" type="primary">rnc</name>
    <name evidence="18" type="ORF">UR93_C0001G0042</name>
</gene>
<dbReference type="GO" id="GO:0010468">
    <property type="term" value="P:regulation of gene expression"/>
    <property type="evidence" value="ECO:0007669"/>
    <property type="project" value="TreeGrafter"/>
</dbReference>
<keyword evidence="13 15" id="KW-0460">Magnesium</keyword>
<proteinExistence type="inferred from homology"/>
<dbReference type="STRING" id="1618333.UR93_C0001G0042"/>
<dbReference type="InterPro" id="IPR014720">
    <property type="entry name" value="dsRBD_dom"/>
</dbReference>
<dbReference type="InterPro" id="IPR000999">
    <property type="entry name" value="RNase_III_dom"/>
</dbReference>
<protein>
    <recommendedName>
        <fullName evidence="15">Ribonuclease 3</fullName>
        <ecNumber evidence="15">3.1.26.3</ecNumber>
    </recommendedName>
    <alternativeName>
        <fullName evidence="15">Ribonuclease III</fullName>
        <shortName evidence="15">RNase III</shortName>
    </alternativeName>
</protein>
<comment type="cofactor">
    <cofactor evidence="15">
        <name>Mg(2+)</name>
        <dbReference type="ChEBI" id="CHEBI:18420"/>
    </cofactor>
</comment>
<reference evidence="18 19" key="1">
    <citation type="journal article" date="2015" name="Nature">
        <title>rRNA introns, odd ribosomes, and small enigmatic genomes across a large radiation of phyla.</title>
        <authorList>
            <person name="Brown C.T."/>
            <person name="Hug L.A."/>
            <person name="Thomas B.C."/>
            <person name="Sharon I."/>
            <person name="Castelle C.J."/>
            <person name="Singh A."/>
            <person name="Wilkins M.J."/>
            <person name="Williams K.H."/>
            <person name="Banfield J.F."/>
        </authorList>
    </citation>
    <scope>NUCLEOTIDE SEQUENCE [LARGE SCALE GENOMIC DNA]</scope>
</reference>
<dbReference type="SMART" id="SM00535">
    <property type="entry name" value="RIBOc"/>
    <property type="match status" value="1"/>
</dbReference>
<evidence type="ECO:0000256" key="13">
    <source>
        <dbReference type="ARBA" id="ARBA00022842"/>
    </source>
</evidence>
<accession>A0A0G0FP67</accession>
<evidence type="ECO:0000256" key="3">
    <source>
        <dbReference type="ARBA" id="ARBA00010183"/>
    </source>
</evidence>
<dbReference type="Pfam" id="PF14622">
    <property type="entry name" value="Ribonucleas_3_3"/>
    <property type="match status" value="1"/>
</dbReference>
<name>A0A0G0FP67_9BACT</name>
<evidence type="ECO:0000259" key="17">
    <source>
        <dbReference type="PROSITE" id="PS50142"/>
    </source>
</evidence>
<dbReference type="HAMAP" id="MF_00104">
    <property type="entry name" value="RNase_III"/>
    <property type="match status" value="1"/>
</dbReference>
<dbReference type="GO" id="GO:0006364">
    <property type="term" value="P:rRNA processing"/>
    <property type="evidence" value="ECO:0007669"/>
    <property type="project" value="UniProtKB-UniRule"/>
</dbReference>
<dbReference type="InterPro" id="IPR036389">
    <property type="entry name" value="RNase_III_sf"/>
</dbReference>
<keyword evidence="12 15" id="KW-0378">Hydrolase</keyword>
<dbReference type="CDD" id="cd00593">
    <property type="entry name" value="RIBOc"/>
    <property type="match status" value="1"/>
</dbReference>
<keyword evidence="14 15" id="KW-0694">RNA-binding</keyword>
<evidence type="ECO:0000259" key="16">
    <source>
        <dbReference type="PROSITE" id="PS50137"/>
    </source>
</evidence>
<dbReference type="InterPro" id="IPR011907">
    <property type="entry name" value="RNase_III"/>
</dbReference>
<dbReference type="Gene3D" id="3.30.160.20">
    <property type="match status" value="1"/>
</dbReference>
<dbReference type="FunFam" id="3.30.160.20:FF:000003">
    <property type="entry name" value="Ribonuclease 3"/>
    <property type="match status" value="1"/>
</dbReference>
<dbReference type="GO" id="GO:0042802">
    <property type="term" value="F:identical protein binding"/>
    <property type="evidence" value="ECO:0007669"/>
    <property type="project" value="UniProtKB-ARBA"/>
</dbReference>
<evidence type="ECO:0000256" key="6">
    <source>
        <dbReference type="ARBA" id="ARBA00022552"/>
    </source>
</evidence>
<evidence type="ECO:0000256" key="5">
    <source>
        <dbReference type="ARBA" id="ARBA00022490"/>
    </source>
</evidence>
<evidence type="ECO:0000256" key="2">
    <source>
        <dbReference type="ARBA" id="ARBA00004496"/>
    </source>
</evidence>
<feature type="binding site" evidence="15">
    <location>
        <position position="52"/>
    </location>
    <ligand>
        <name>Mg(2+)</name>
        <dbReference type="ChEBI" id="CHEBI:18420"/>
    </ligand>
</feature>
<evidence type="ECO:0000256" key="14">
    <source>
        <dbReference type="ARBA" id="ARBA00022884"/>
    </source>
</evidence>
<dbReference type="PANTHER" id="PTHR11207">
    <property type="entry name" value="RIBONUCLEASE III"/>
    <property type="match status" value="1"/>
</dbReference>
<keyword evidence="7 15" id="KW-0507">mRNA processing</keyword>
<keyword evidence="6 15" id="KW-0698">rRNA processing</keyword>
<dbReference type="PROSITE" id="PS50142">
    <property type="entry name" value="RNASE_3_2"/>
    <property type="match status" value="1"/>
</dbReference>
<dbReference type="Gene3D" id="1.10.1520.10">
    <property type="entry name" value="Ribonuclease III domain"/>
    <property type="match status" value="1"/>
</dbReference>
<dbReference type="GO" id="GO:0003725">
    <property type="term" value="F:double-stranded RNA binding"/>
    <property type="evidence" value="ECO:0007669"/>
    <property type="project" value="TreeGrafter"/>
</dbReference>
<comment type="function">
    <text evidence="15">Digests double-stranded RNA. Involved in the processing of primary rRNA transcript to yield the immediate precursors to the large and small rRNAs (23S and 16S). Processes some mRNAs, and tRNAs when they are encoded in the rRNA operon. Processes pre-crRNA and tracrRNA of type II CRISPR loci if present in the organism.</text>
</comment>
<evidence type="ECO:0000256" key="9">
    <source>
        <dbReference type="ARBA" id="ARBA00022722"/>
    </source>
</evidence>
<comment type="subcellular location">
    <subcellularLocation>
        <location evidence="2 15">Cytoplasm</location>
    </subcellularLocation>
</comment>
<dbReference type="SUPFAM" id="SSF69065">
    <property type="entry name" value="RNase III domain-like"/>
    <property type="match status" value="1"/>
</dbReference>
<dbReference type="PROSITE" id="PS00517">
    <property type="entry name" value="RNASE_3_1"/>
    <property type="match status" value="1"/>
</dbReference>
<evidence type="ECO:0000256" key="8">
    <source>
        <dbReference type="ARBA" id="ARBA00022694"/>
    </source>
</evidence>
<dbReference type="GO" id="GO:0006397">
    <property type="term" value="P:mRNA processing"/>
    <property type="evidence" value="ECO:0007669"/>
    <property type="project" value="UniProtKB-UniRule"/>
</dbReference>
<dbReference type="PATRIC" id="fig|1618333.3.peg.46"/>
<dbReference type="AlphaFoldDB" id="A0A0G0FP67"/>
<dbReference type="PROSITE" id="PS50137">
    <property type="entry name" value="DS_RBD"/>
    <property type="match status" value="1"/>
</dbReference>
<feature type="active site" evidence="15">
    <location>
        <position position="127"/>
    </location>
</feature>
<sequence length="235" mass="26789">MNKIDKKVLIDKFLDKVSVKFKNKDLIRQAFVHRSYLNENPNFDLDHNERLEFLGDAVLELVVTEHLYSNYPNPEGELTNWRSALVKGETLSKIAKELKMEELLYLSKGESNGTQRARDLILANAFEALIGAIYLDQTILVAEQFIIKYVIIRLPEILKDKTYLDSKSRLQEYAQAQYGYTPEYKVISETGPDHDKVFIVEVFVGSNVMGKGEGLSKQEAQQNAASNAVKKLITK</sequence>
<evidence type="ECO:0000313" key="19">
    <source>
        <dbReference type="Proteomes" id="UP000034316"/>
    </source>
</evidence>
<keyword evidence="11 15" id="KW-0255">Endonuclease</keyword>